<keyword evidence="1" id="KW-1133">Transmembrane helix</keyword>
<organism evidence="2">
    <name type="scientific">Bactrocera dorsalis</name>
    <name type="common">Oriental fruit fly</name>
    <name type="synonym">Dacus dorsalis</name>
    <dbReference type="NCBI Taxonomy" id="27457"/>
    <lineage>
        <taxon>Eukaryota</taxon>
        <taxon>Metazoa</taxon>
        <taxon>Ecdysozoa</taxon>
        <taxon>Arthropoda</taxon>
        <taxon>Hexapoda</taxon>
        <taxon>Insecta</taxon>
        <taxon>Pterygota</taxon>
        <taxon>Neoptera</taxon>
        <taxon>Endopterygota</taxon>
        <taxon>Diptera</taxon>
        <taxon>Brachycera</taxon>
        <taxon>Muscomorpha</taxon>
        <taxon>Tephritoidea</taxon>
        <taxon>Tephritidae</taxon>
        <taxon>Bactrocera</taxon>
        <taxon>Bactrocera</taxon>
    </lineage>
</organism>
<evidence type="ECO:0000256" key="1">
    <source>
        <dbReference type="SAM" id="Phobius"/>
    </source>
</evidence>
<dbReference type="AlphaFoldDB" id="A0A034WLR4"/>
<sequence length="144" mass="17350">MSRFFTLWKTPEDGVNRKSDKVSKFLLDVNETFKIFLNSCSWFVYAVAAFLISCCIYYYVYDCKRRLELRRRRQEVQRANERVPQRRRPGAIYRDHEIFRNVMRTVRQYIGHTEDKTQLKPYVLRRTRSGAIYGRFSTREGVGT</sequence>
<proteinExistence type="predicted"/>
<dbReference type="RefSeq" id="XP_011210894.2">
    <property type="nucleotide sequence ID" value="XM_011212592.3"/>
</dbReference>
<protein>
    <submittedName>
        <fullName evidence="2">Uncharacterized protein</fullName>
    </submittedName>
</protein>
<dbReference type="EMBL" id="GAKP01003665">
    <property type="protein sequence ID" value="JAC55287.1"/>
    <property type="molecule type" value="Transcribed_RNA"/>
</dbReference>
<keyword evidence="1" id="KW-0812">Transmembrane</keyword>
<keyword evidence="1" id="KW-0472">Membrane</keyword>
<dbReference type="OrthoDB" id="8026703at2759"/>
<dbReference type="KEGG" id="bdr:105231338"/>
<feature type="transmembrane region" description="Helical" evidence="1">
    <location>
        <begin position="42"/>
        <end position="61"/>
    </location>
</feature>
<evidence type="ECO:0000313" key="2">
    <source>
        <dbReference type="EMBL" id="JAC55287.1"/>
    </source>
</evidence>
<reference evidence="2" key="1">
    <citation type="journal article" date="2014" name="BMC Genomics">
        <title>Characterizing the developmental transcriptome of the oriental fruit fly, Bactrocera dorsalis (Diptera: Tephritidae) through comparative genomic analysis with Drosophila melanogaster utilizing modENCODE datasets.</title>
        <authorList>
            <person name="Geib S.M."/>
            <person name="Calla B."/>
            <person name="Hall B."/>
            <person name="Hou S."/>
            <person name="Manoukis N.C."/>
        </authorList>
    </citation>
    <scope>NUCLEOTIDE SEQUENCE</scope>
    <source>
        <strain evidence="2">Punador</strain>
    </source>
</reference>
<name>A0A034WLR4_BACDO</name>
<dbReference type="GeneID" id="105231338"/>
<accession>A0A034WLR4</accession>